<dbReference type="EMBL" id="KV453841">
    <property type="protein sequence ID" value="ODV92288.1"/>
    <property type="molecule type" value="Genomic_DNA"/>
</dbReference>
<feature type="domain" description="FAD dependent oxidoreductase" evidence="1">
    <location>
        <begin position="39"/>
        <end position="421"/>
    </location>
</feature>
<accession>A0A1E4TKW0</accession>
<dbReference type="InterPro" id="IPR006076">
    <property type="entry name" value="FAD-dep_OxRdtase"/>
</dbReference>
<dbReference type="AlphaFoldDB" id="A0A1E4TKW0"/>
<proteinExistence type="predicted"/>
<dbReference type="Proteomes" id="UP000095023">
    <property type="component" value="Unassembled WGS sequence"/>
</dbReference>
<dbReference type="Gene3D" id="3.30.9.10">
    <property type="entry name" value="D-Amino Acid Oxidase, subunit A, domain 2"/>
    <property type="match status" value="1"/>
</dbReference>
<dbReference type="Pfam" id="PF01266">
    <property type="entry name" value="DAO"/>
    <property type="match status" value="1"/>
</dbReference>
<sequence>MTIKYPGLPPQLGHKGTWMHPESKLARYRSGLLPETAETVIIGSGFSGVSVGYHHPEGTIILEARDFCSGASGRNGGHIAPNLFEFVDLEEVELSKSNKSAFTALQKRYCQKLNFELLNLATLKQLIEDLEFDDCEFQYSELDGVCVYFTERDAKRARAQVALLQSWGLSLPVRIFIGPEAVKHTGIGNAKCAITCPAATINPYRLVDRLASSAISNGLRLYTNTPVERVVPCIIDDEYFHKVHVRDRTVPILAKNVVLATNAFIDALIPALSTAANAPGPLVCPVKGQLLEVGATDLQQGLLVGTSLVFGDEYLVKRRDVGTLVLGGFRRYGTNRGIGNTDDNMVDDAVETALEGFMGSLLRIDPALLDKKDSWTGIMGFSRDNEPIVGRIATNCESLYVIGGFTGHGMPRIFKCGEYIAGLIAKNASSVRLPELYRASRLGASLAADR</sequence>
<dbReference type="OrthoDB" id="429143at2759"/>
<evidence type="ECO:0000313" key="3">
    <source>
        <dbReference type="Proteomes" id="UP000095023"/>
    </source>
</evidence>
<protein>
    <recommendedName>
        <fullName evidence="1">FAD dependent oxidoreductase domain-containing protein</fullName>
    </recommendedName>
</protein>
<keyword evidence="3" id="KW-1185">Reference proteome</keyword>
<dbReference type="GO" id="GO:0005737">
    <property type="term" value="C:cytoplasm"/>
    <property type="evidence" value="ECO:0007669"/>
    <property type="project" value="TreeGrafter"/>
</dbReference>
<dbReference type="PANTHER" id="PTHR13847">
    <property type="entry name" value="SARCOSINE DEHYDROGENASE-RELATED"/>
    <property type="match status" value="1"/>
</dbReference>
<evidence type="ECO:0000313" key="2">
    <source>
        <dbReference type="EMBL" id="ODV92288.1"/>
    </source>
</evidence>
<evidence type="ECO:0000259" key="1">
    <source>
        <dbReference type="Pfam" id="PF01266"/>
    </source>
</evidence>
<dbReference type="Gene3D" id="3.50.50.60">
    <property type="entry name" value="FAD/NAD(P)-binding domain"/>
    <property type="match status" value="1"/>
</dbReference>
<dbReference type="PANTHER" id="PTHR13847:SF260">
    <property type="entry name" value="FAD DEPENDENT OXIDOREDUCTASE DOMAIN-CONTAINING PROTEIN"/>
    <property type="match status" value="1"/>
</dbReference>
<dbReference type="InterPro" id="IPR036188">
    <property type="entry name" value="FAD/NAD-bd_sf"/>
</dbReference>
<gene>
    <name evidence="2" type="ORF">CANCADRAFT_30491</name>
</gene>
<name>A0A1E4TKW0_9ASCO</name>
<reference evidence="3" key="1">
    <citation type="submission" date="2016-02" db="EMBL/GenBank/DDBJ databases">
        <title>Comparative genomics of biotechnologically important yeasts.</title>
        <authorList>
            <consortium name="DOE Joint Genome Institute"/>
            <person name="Riley R."/>
            <person name="Haridas S."/>
            <person name="Wolfe K.H."/>
            <person name="Lopes M.R."/>
            <person name="Hittinger C.T."/>
            <person name="Goker M."/>
            <person name="Salamov A."/>
            <person name="Wisecaver J."/>
            <person name="Long T.M."/>
            <person name="Aerts A.L."/>
            <person name="Barry K."/>
            <person name="Choi C."/>
            <person name="Clum A."/>
            <person name="Coughlan A.Y."/>
            <person name="Deshpande S."/>
            <person name="Douglass A.P."/>
            <person name="Hanson S.J."/>
            <person name="Klenk H.-P."/>
            <person name="Labutti K."/>
            <person name="Lapidus A."/>
            <person name="Lindquist E."/>
            <person name="Lipzen A."/>
            <person name="Meier-Kolthoff J.P."/>
            <person name="Ohm R.A."/>
            <person name="Otillar R.P."/>
            <person name="Pangilinan J."/>
            <person name="Peng Y."/>
            <person name="Rokas A."/>
            <person name="Rosa C.A."/>
            <person name="Scheuner C."/>
            <person name="Sibirny A.A."/>
            <person name="Slot J.C."/>
            <person name="Stielow J.B."/>
            <person name="Sun H."/>
            <person name="Kurtzman C.P."/>
            <person name="Blackwell M."/>
            <person name="Jeffries T.W."/>
            <person name="Grigoriev I.V."/>
        </authorList>
    </citation>
    <scope>NUCLEOTIDE SEQUENCE [LARGE SCALE GENOMIC DNA]</scope>
    <source>
        <strain evidence="3">NRRL Y-17796</strain>
    </source>
</reference>
<dbReference type="SUPFAM" id="SSF51905">
    <property type="entry name" value="FAD/NAD(P)-binding domain"/>
    <property type="match status" value="1"/>
</dbReference>
<organism evidence="2 3">
    <name type="scientific">Tortispora caseinolytica NRRL Y-17796</name>
    <dbReference type="NCBI Taxonomy" id="767744"/>
    <lineage>
        <taxon>Eukaryota</taxon>
        <taxon>Fungi</taxon>
        <taxon>Dikarya</taxon>
        <taxon>Ascomycota</taxon>
        <taxon>Saccharomycotina</taxon>
        <taxon>Trigonopsidomycetes</taxon>
        <taxon>Trigonopsidales</taxon>
        <taxon>Trigonopsidaceae</taxon>
        <taxon>Tortispora</taxon>
    </lineage>
</organism>